<dbReference type="GO" id="GO:0005524">
    <property type="term" value="F:ATP binding"/>
    <property type="evidence" value="ECO:0007669"/>
    <property type="project" value="UniProtKB-KW"/>
</dbReference>
<accession>A0A9P2G7E9</accession>
<evidence type="ECO:0000256" key="10">
    <source>
        <dbReference type="ARBA" id="ARBA00047493"/>
    </source>
</evidence>
<sequence>MNYKEAMDYIEDSSKFSIKLGLSRTERILEILGNPHKKIKCIHIAGTNGKGSITSMLSSVLIEEGYKVGMYTSPYIEEFEERIQISNTKISKEDLAYEITKVYEAATKIIKEGYSYPTQFEIITCAALLYFFEKSVDYAVIEVGLGGRLDSTNVIKPILSVIASISYDHMNILGNDLREIAYEKAGIIKYKVPTVLYPQQENVGKVIEDVCKDKKAELIKVPGDCVEFLSCSDKILNEEERRVQNIIIHTKSQRYYINLSLLGKHQLLNCATAIYAIEKLKELGVLVKDKSIIEGLLKVKWMGRFEILNKKPLIVIDGAHNIDGIKKLKESINTYLEYKNIILILGILADKQVENMVEAITPMAQKVICVTPNSERGEIATELMKVVKKYNKNCEVVESYKDAYRTALKYCEEDDLLLISGSLYMIGDMRKVIVKN</sequence>
<protein>
    <recommendedName>
        <fullName evidence="3">tetrahydrofolate synthase</fullName>
        <ecNumber evidence="3">6.3.2.17</ecNumber>
    </recommendedName>
    <alternativeName>
        <fullName evidence="9">Tetrahydrofolylpolyglutamate synthase</fullName>
    </alternativeName>
</protein>
<comment type="catalytic activity">
    <reaction evidence="10">
        <text>(6S)-5,6,7,8-tetrahydrofolyl-(gamma-L-Glu)(n) + L-glutamate + ATP = (6S)-5,6,7,8-tetrahydrofolyl-(gamma-L-Glu)(n+1) + ADP + phosphate + H(+)</text>
        <dbReference type="Rhea" id="RHEA:10580"/>
        <dbReference type="Rhea" id="RHEA-COMP:14738"/>
        <dbReference type="Rhea" id="RHEA-COMP:14740"/>
        <dbReference type="ChEBI" id="CHEBI:15378"/>
        <dbReference type="ChEBI" id="CHEBI:29985"/>
        <dbReference type="ChEBI" id="CHEBI:30616"/>
        <dbReference type="ChEBI" id="CHEBI:43474"/>
        <dbReference type="ChEBI" id="CHEBI:141005"/>
        <dbReference type="ChEBI" id="CHEBI:456216"/>
        <dbReference type="EC" id="6.3.2.17"/>
    </reaction>
</comment>
<dbReference type="PIRSF" id="PIRSF001563">
    <property type="entry name" value="Folylpolyglu_synth"/>
    <property type="match status" value="1"/>
</dbReference>
<dbReference type="Pfam" id="PF08245">
    <property type="entry name" value="Mur_ligase_M"/>
    <property type="match status" value="1"/>
</dbReference>
<dbReference type="SUPFAM" id="SSF53623">
    <property type="entry name" value="MurD-like peptide ligases, catalytic domain"/>
    <property type="match status" value="1"/>
</dbReference>
<comment type="cofactor">
    <cofactor evidence="1">
        <name>Mg(2+)</name>
        <dbReference type="ChEBI" id="CHEBI:18420"/>
    </cofactor>
</comment>
<feature type="domain" description="Mur ligase C-terminal" evidence="12">
    <location>
        <begin position="303"/>
        <end position="422"/>
    </location>
</feature>
<evidence type="ECO:0000256" key="3">
    <source>
        <dbReference type="ARBA" id="ARBA00013025"/>
    </source>
</evidence>
<dbReference type="InterPro" id="IPR001645">
    <property type="entry name" value="Folylpolyglutamate_synth"/>
</dbReference>
<organism evidence="14 15">
    <name type="scientific">Clostridium botulinum D str. 1873</name>
    <dbReference type="NCBI Taxonomy" id="592027"/>
    <lineage>
        <taxon>Bacteria</taxon>
        <taxon>Bacillati</taxon>
        <taxon>Bacillota</taxon>
        <taxon>Clostridia</taxon>
        <taxon>Eubacteriales</taxon>
        <taxon>Clostridiaceae</taxon>
        <taxon>Clostridium</taxon>
    </lineage>
</organism>
<evidence type="ECO:0000313" key="15">
    <source>
        <dbReference type="Proteomes" id="UP000006160"/>
    </source>
</evidence>
<dbReference type="AlphaFoldDB" id="A0A9P2G7E9"/>
<evidence type="ECO:0000256" key="11">
    <source>
        <dbReference type="PIRNR" id="PIRNR001563"/>
    </source>
</evidence>
<dbReference type="Gene3D" id="3.90.190.20">
    <property type="entry name" value="Mur ligase, C-terminal domain"/>
    <property type="match status" value="1"/>
</dbReference>
<dbReference type="Pfam" id="PF02875">
    <property type="entry name" value="Mur_ligase_C"/>
    <property type="match status" value="1"/>
</dbReference>
<dbReference type="Proteomes" id="UP000006160">
    <property type="component" value="Unassembled WGS sequence"/>
</dbReference>
<dbReference type="InterPro" id="IPR004101">
    <property type="entry name" value="Mur_ligase_C"/>
</dbReference>
<evidence type="ECO:0000256" key="7">
    <source>
        <dbReference type="ARBA" id="ARBA00022840"/>
    </source>
</evidence>
<comment type="similarity">
    <text evidence="2 11">Belongs to the folylpolyglutamate synthase family.</text>
</comment>
<dbReference type="SUPFAM" id="SSF53244">
    <property type="entry name" value="MurD-like peptide ligases, peptide-binding domain"/>
    <property type="match status" value="1"/>
</dbReference>
<dbReference type="GO" id="GO:0046872">
    <property type="term" value="F:metal ion binding"/>
    <property type="evidence" value="ECO:0007669"/>
    <property type="project" value="UniProtKB-KW"/>
</dbReference>
<evidence type="ECO:0000256" key="6">
    <source>
        <dbReference type="ARBA" id="ARBA00022741"/>
    </source>
</evidence>
<dbReference type="PANTHER" id="PTHR11136">
    <property type="entry name" value="FOLYLPOLYGLUTAMATE SYNTHASE-RELATED"/>
    <property type="match status" value="1"/>
</dbReference>
<evidence type="ECO:0000313" key="14">
    <source>
        <dbReference type="EMBL" id="EES91347.1"/>
    </source>
</evidence>
<feature type="domain" description="Mur ligase central" evidence="13">
    <location>
        <begin position="44"/>
        <end position="276"/>
    </location>
</feature>
<dbReference type="PROSITE" id="PS01011">
    <property type="entry name" value="FOLYLPOLYGLU_SYNT_1"/>
    <property type="match status" value="1"/>
</dbReference>
<evidence type="ECO:0000256" key="8">
    <source>
        <dbReference type="ARBA" id="ARBA00022842"/>
    </source>
</evidence>
<dbReference type="GO" id="GO:0005737">
    <property type="term" value="C:cytoplasm"/>
    <property type="evidence" value="ECO:0007669"/>
    <property type="project" value="TreeGrafter"/>
</dbReference>
<dbReference type="NCBIfam" id="TIGR01499">
    <property type="entry name" value="folC"/>
    <property type="match status" value="1"/>
</dbReference>
<name>A0A9P2G7E9_CLOBO</name>
<evidence type="ECO:0000256" key="1">
    <source>
        <dbReference type="ARBA" id="ARBA00001946"/>
    </source>
</evidence>
<dbReference type="InterPro" id="IPR013221">
    <property type="entry name" value="Mur_ligase_cen"/>
</dbReference>
<dbReference type="RefSeq" id="WP_003376091.1">
    <property type="nucleotide sequence ID" value="NZ_ACSJ01000007.1"/>
</dbReference>
<keyword evidence="5" id="KW-0479">Metal-binding</keyword>
<evidence type="ECO:0000259" key="12">
    <source>
        <dbReference type="Pfam" id="PF02875"/>
    </source>
</evidence>
<keyword evidence="7 11" id="KW-0067">ATP-binding</keyword>
<keyword evidence="6 11" id="KW-0547">Nucleotide-binding</keyword>
<evidence type="ECO:0000256" key="5">
    <source>
        <dbReference type="ARBA" id="ARBA00022723"/>
    </source>
</evidence>
<dbReference type="EMBL" id="ACSJ01000007">
    <property type="protein sequence ID" value="EES91347.1"/>
    <property type="molecule type" value="Genomic_DNA"/>
</dbReference>
<evidence type="ECO:0000259" key="13">
    <source>
        <dbReference type="Pfam" id="PF08245"/>
    </source>
</evidence>
<evidence type="ECO:0000256" key="2">
    <source>
        <dbReference type="ARBA" id="ARBA00008276"/>
    </source>
</evidence>
<evidence type="ECO:0000256" key="9">
    <source>
        <dbReference type="ARBA" id="ARBA00030592"/>
    </source>
</evidence>
<dbReference type="InterPro" id="IPR018109">
    <property type="entry name" value="Folylpolyglutamate_synth_CS"/>
</dbReference>
<comment type="caution">
    <text evidence="14">The sequence shown here is derived from an EMBL/GenBank/DDBJ whole genome shotgun (WGS) entry which is preliminary data.</text>
</comment>
<dbReference type="Gene3D" id="3.40.1190.10">
    <property type="entry name" value="Mur-like, catalytic domain"/>
    <property type="match status" value="1"/>
</dbReference>
<keyword evidence="8" id="KW-0460">Magnesium</keyword>
<gene>
    <name evidence="14" type="primary">folC</name>
    <name evidence="14" type="ORF">CLG_B1375</name>
</gene>
<reference evidence="14 15" key="1">
    <citation type="submission" date="2009-10" db="EMBL/GenBank/DDBJ databases">
        <authorList>
            <person name="Shrivastava S."/>
            <person name="Brinkac L.B."/>
            <person name="Brown J.L."/>
            <person name="Bruce D.B."/>
            <person name="Detter C."/>
            <person name="Green L.D."/>
            <person name="Munk C.A."/>
            <person name="Rogers Y.C."/>
            <person name="Tapia R."/>
            <person name="Saunders E.S."/>
            <person name="Sims D.R."/>
            <person name="Smith L.A."/>
            <person name="Smith T.J."/>
            <person name="Sutton G."/>
            <person name="Brettin T."/>
        </authorList>
    </citation>
    <scope>NUCLEOTIDE SEQUENCE [LARGE SCALE GENOMIC DNA]</scope>
    <source>
        <strain evidence="15">D str. 1873</strain>
    </source>
</reference>
<dbReference type="GO" id="GO:0008841">
    <property type="term" value="F:dihydrofolate synthase activity"/>
    <property type="evidence" value="ECO:0007669"/>
    <property type="project" value="TreeGrafter"/>
</dbReference>
<dbReference type="GO" id="GO:0004326">
    <property type="term" value="F:tetrahydrofolylpolyglutamate synthase activity"/>
    <property type="evidence" value="ECO:0007669"/>
    <property type="project" value="UniProtKB-EC"/>
</dbReference>
<evidence type="ECO:0000256" key="4">
    <source>
        <dbReference type="ARBA" id="ARBA00022598"/>
    </source>
</evidence>
<proteinExistence type="inferred from homology"/>
<dbReference type="InterPro" id="IPR036565">
    <property type="entry name" value="Mur-like_cat_sf"/>
</dbReference>
<keyword evidence="4 11" id="KW-0436">Ligase</keyword>
<dbReference type="PROSITE" id="PS01012">
    <property type="entry name" value="FOLYLPOLYGLU_SYNT_2"/>
    <property type="match status" value="1"/>
</dbReference>
<dbReference type="FunFam" id="3.40.1190.10:FF:000011">
    <property type="entry name" value="Folylpolyglutamate synthase/dihydrofolate synthase"/>
    <property type="match status" value="1"/>
</dbReference>
<dbReference type="PANTHER" id="PTHR11136:SF0">
    <property type="entry name" value="DIHYDROFOLATE SYNTHETASE-RELATED"/>
    <property type="match status" value="1"/>
</dbReference>
<dbReference type="InterPro" id="IPR036615">
    <property type="entry name" value="Mur_ligase_C_dom_sf"/>
</dbReference>
<dbReference type="EC" id="6.3.2.17" evidence="3"/>